<dbReference type="GO" id="GO:0006952">
    <property type="term" value="P:defense response"/>
    <property type="evidence" value="ECO:0007669"/>
    <property type="project" value="InterPro"/>
</dbReference>
<dbReference type="InterPro" id="IPR002182">
    <property type="entry name" value="NB-ARC"/>
</dbReference>
<proteinExistence type="predicted"/>
<dbReference type="Gene3D" id="3.40.50.10140">
    <property type="entry name" value="Toll/interleukin-1 receptor homology (TIR) domain"/>
    <property type="match status" value="1"/>
</dbReference>
<keyword evidence="4" id="KW-1185">Reference proteome</keyword>
<keyword evidence="1" id="KW-0520">NAD</keyword>
<dbReference type="GO" id="GO:0007165">
    <property type="term" value="P:signal transduction"/>
    <property type="evidence" value="ECO:0007669"/>
    <property type="project" value="InterPro"/>
</dbReference>
<dbReference type="PANTHER" id="PTHR11017">
    <property type="entry name" value="LEUCINE-RICH REPEAT-CONTAINING PROTEIN"/>
    <property type="match status" value="1"/>
</dbReference>
<protein>
    <recommendedName>
        <fullName evidence="2">TIR domain-containing protein</fullName>
    </recommendedName>
</protein>
<dbReference type="PRINTS" id="PR00364">
    <property type="entry name" value="DISEASERSIST"/>
</dbReference>
<dbReference type="Pfam" id="PF00931">
    <property type="entry name" value="NB-ARC"/>
    <property type="match status" value="1"/>
</dbReference>
<dbReference type="InterPro" id="IPR000157">
    <property type="entry name" value="TIR_dom"/>
</dbReference>
<feature type="domain" description="TIR" evidence="2">
    <location>
        <begin position="21"/>
        <end position="190"/>
    </location>
</feature>
<dbReference type="SUPFAM" id="SSF52200">
    <property type="entry name" value="Toll/Interleukin receptor TIR domain"/>
    <property type="match status" value="1"/>
</dbReference>
<dbReference type="Proteomes" id="UP000291084">
    <property type="component" value="Chromosome 9"/>
</dbReference>
<dbReference type="InterPro" id="IPR044974">
    <property type="entry name" value="Disease_R_plants"/>
</dbReference>
<dbReference type="AlphaFoldDB" id="A0A0S3SWD2"/>
<dbReference type="Gene3D" id="3.40.50.300">
    <property type="entry name" value="P-loop containing nucleotide triphosphate hydrolases"/>
    <property type="match status" value="1"/>
</dbReference>
<dbReference type="SUPFAM" id="SSF52540">
    <property type="entry name" value="P-loop containing nucleoside triphosphate hydrolases"/>
    <property type="match status" value="1"/>
</dbReference>
<dbReference type="InterPro" id="IPR035897">
    <property type="entry name" value="Toll_tir_struct_dom_sf"/>
</dbReference>
<dbReference type="PANTHER" id="PTHR11017:SF560">
    <property type="entry name" value="RESISTANCE PROTEIN (TIR-NBS-LRR CLASS), PUTATIVE-RELATED"/>
    <property type="match status" value="1"/>
</dbReference>
<evidence type="ECO:0000313" key="3">
    <source>
        <dbReference type="EMBL" id="BAT97010.1"/>
    </source>
</evidence>
<sequence>MEFASSSSSSSSSFLKSEPHFIYDVVINFGGEDIGRRFLSHLHYALLQAQVKTFTSEENGQEGTKLEEHMRAIAASKIAIIVFSKTYAESICCLIELEEIIECLKTFGQIVLPVFYEIDPLDVRDQTNDFGKALGQTANKSYSGEQLEHALSRWSRALAIASGITGWDLRNFRHDAEFVEVIVNRVQTLLDYKDLFITQFPVGLEFHVEKVIGCIENHSTKVCMIGIWEMVGSGKTTIAKAIYNRIYHLFIGKSFIENHREVWDHTWPLHLQEQFLYDVLKSKFRLQTTWMGRIMIENELCRKKLLIVLDDVNEIGQLQNLCGSHHWFGRGTVIIITTRDVDLLNRLKLNYVYRMSDMKENESLGCHGFSEAKPRKDLNELVRNVVVYCGGLPLAL</sequence>
<dbReference type="InterPro" id="IPR027417">
    <property type="entry name" value="P-loop_NTPase"/>
</dbReference>
<evidence type="ECO:0000313" key="4">
    <source>
        <dbReference type="Proteomes" id="UP000291084"/>
    </source>
</evidence>
<accession>A0A0S3SWD2</accession>
<gene>
    <name evidence="3" type="primary">Vigan.09G035000</name>
    <name evidence="3" type="ORF">VIGAN_09035000</name>
</gene>
<dbReference type="PROSITE" id="PS50104">
    <property type="entry name" value="TIR"/>
    <property type="match status" value="1"/>
</dbReference>
<evidence type="ECO:0000256" key="1">
    <source>
        <dbReference type="ARBA" id="ARBA00023027"/>
    </source>
</evidence>
<dbReference type="OrthoDB" id="1419833at2759"/>
<name>A0A0S3SWD2_PHAAN</name>
<organism evidence="3 4">
    <name type="scientific">Vigna angularis var. angularis</name>
    <dbReference type="NCBI Taxonomy" id="157739"/>
    <lineage>
        <taxon>Eukaryota</taxon>
        <taxon>Viridiplantae</taxon>
        <taxon>Streptophyta</taxon>
        <taxon>Embryophyta</taxon>
        <taxon>Tracheophyta</taxon>
        <taxon>Spermatophyta</taxon>
        <taxon>Magnoliopsida</taxon>
        <taxon>eudicotyledons</taxon>
        <taxon>Gunneridae</taxon>
        <taxon>Pentapetalae</taxon>
        <taxon>rosids</taxon>
        <taxon>fabids</taxon>
        <taxon>Fabales</taxon>
        <taxon>Fabaceae</taxon>
        <taxon>Papilionoideae</taxon>
        <taxon>50 kb inversion clade</taxon>
        <taxon>NPAAA clade</taxon>
        <taxon>indigoferoid/millettioid clade</taxon>
        <taxon>Phaseoleae</taxon>
        <taxon>Vigna</taxon>
    </lineage>
</organism>
<dbReference type="EMBL" id="AP015042">
    <property type="protein sequence ID" value="BAT97010.1"/>
    <property type="molecule type" value="Genomic_DNA"/>
</dbReference>
<evidence type="ECO:0000259" key="2">
    <source>
        <dbReference type="PROSITE" id="PS50104"/>
    </source>
</evidence>
<dbReference type="Pfam" id="PF01582">
    <property type="entry name" value="TIR"/>
    <property type="match status" value="1"/>
</dbReference>
<reference evidence="3 4" key="1">
    <citation type="journal article" date="2015" name="Sci. Rep.">
        <title>The power of single molecule real-time sequencing technology in the de novo assembly of a eukaryotic genome.</title>
        <authorList>
            <person name="Sakai H."/>
            <person name="Naito K."/>
            <person name="Ogiso-Tanaka E."/>
            <person name="Takahashi Y."/>
            <person name="Iseki K."/>
            <person name="Muto C."/>
            <person name="Satou K."/>
            <person name="Teruya K."/>
            <person name="Shiroma A."/>
            <person name="Shimoji M."/>
            <person name="Hirano T."/>
            <person name="Itoh T."/>
            <person name="Kaga A."/>
            <person name="Tomooka N."/>
        </authorList>
    </citation>
    <scope>NUCLEOTIDE SEQUENCE [LARGE SCALE GENOMIC DNA]</scope>
    <source>
        <strain evidence="4">cv. Shumari</strain>
    </source>
</reference>
<dbReference type="SMART" id="SM00255">
    <property type="entry name" value="TIR"/>
    <property type="match status" value="1"/>
</dbReference>
<dbReference type="FunFam" id="3.40.50.10140:FF:000007">
    <property type="entry name" value="Disease resistance protein (TIR-NBS-LRR class)"/>
    <property type="match status" value="1"/>
</dbReference>
<dbReference type="GO" id="GO:0043531">
    <property type="term" value="F:ADP binding"/>
    <property type="evidence" value="ECO:0007669"/>
    <property type="project" value="InterPro"/>
</dbReference>